<accession>A0A2P8AJY6</accession>
<sequence length="119" mass="13111">MSSPSEFLTFYRRLANPNALKKCRVLPRPQPVRAITYTAPARKGPSSDKNHATDKSERLDVQSDSSFSAREEKVKDVGGAAIKQKDERGGKDMAKKEHPEMPANNAGIGFQDERGGKPQ</sequence>
<name>A0A2P8AJY6_9PEZI</name>
<organism evidence="2 3">
    <name type="scientific">Elsinoe australis</name>
    <dbReference type="NCBI Taxonomy" id="40998"/>
    <lineage>
        <taxon>Eukaryota</taxon>
        <taxon>Fungi</taxon>
        <taxon>Dikarya</taxon>
        <taxon>Ascomycota</taxon>
        <taxon>Pezizomycotina</taxon>
        <taxon>Dothideomycetes</taxon>
        <taxon>Dothideomycetidae</taxon>
        <taxon>Myriangiales</taxon>
        <taxon>Elsinoaceae</taxon>
        <taxon>Elsinoe</taxon>
    </lineage>
</organism>
<proteinExistence type="predicted"/>
<dbReference type="OrthoDB" id="3945172at2759"/>
<gene>
    <name evidence="2" type="ORF">B9Z65_904</name>
</gene>
<protein>
    <submittedName>
        <fullName evidence="2">Uncharacterized protein</fullName>
    </submittedName>
</protein>
<evidence type="ECO:0000256" key="1">
    <source>
        <dbReference type="SAM" id="MobiDB-lite"/>
    </source>
</evidence>
<feature type="region of interest" description="Disordered" evidence="1">
    <location>
        <begin position="28"/>
        <end position="119"/>
    </location>
</feature>
<dbReference type="EMBL" id="NHZQ01000003">
    <property type="protein sequence ID" value="PSK60754.1"/>
    <property type="molecule type" value="Genomic_DNA"/>
</dbReference>
<evidence type="ECO:0000313" key="2">
    <source>
        <dbReference type="EMBL" id="PSK60754.1"/>
    </source>
</evidence>
<comment type="caution">
    <text evidence="2">The sequence shown here is derived from an EMBL/GenBank/DDBJ whole genome shotgun (WGS) entry which is preliminary data.</text>
</comment>
<dbReference type="Proteomes" id="UP000243723">
    <property type="component" value="Unassembled WGS sequence"/>
</dbReference>
<keyword evidence="3" id="KW-1185">Reference proteome</keyword>
<reference evidence="2 3" key="1">
    <citation type="submission" date="2017-05" db="EMBL/GenBank/DDBJ databases">
        <title>Draft genome sequence of Elsinoe australis.</title>
        <authorList>
            <person name="Cheng Q."/>
        </authorList>
    </citation>
    <scope>NUCLEOTIDE SEQUENCE [LARGE SCALE GENOMIC DNA]</scope>
    <source>
        <strain evidence="2 3">NL1</strain>
    </source>
</reference>
<dbReference type="AlphaFoldDB" id="A0A2P8AJY6"/>
<feature type="compositionally biased region" description="Basic and acidic residues" evidence="1">
    <location>
        <begin position="83"/>
        <end position="100"/>
    </location>
</feature>
<feature type="compositionally biased region" description="Basic and acidic residues" evidence="1">
    <location>
        <begin position="45"/>
        <end position="61"/>
    </location>
</feature>
<evidence type="ECO:0000313" key="3">
    <source>
        <dbReference type="Proteomes" id="UP000243723"/>
    </source>
</evidence>